<name>A0AAD8LJR5_BABGI</name>
<accession>A0AAD8LJR5</accession>
<gene>
    <name evidence="1" type="ORF">BgAZ_401490</name>
</gene>
<comment type="caution">
    <text evidence="1">The sequence shown here is derived from an EMBL/GenBank/DDBJ whole genome shotgun (WGS) entry which is preliminary data.</text>
</comment>
<organism evidence="1 2">
    <name type="scientific">Babesia gibsoni</name>
    <dbReference type="NCBI Taxonomy" id="33632"/>
    <lineage>
        <taxon>Eukaryota</taxon>
        <taxon>Sar</taxon>
        <taxon>Alveolata</taxon>
        <taxon>Apicomplexa</taxon>
        <taxon>Aconoidasida</taxon>
        <taxon>Piroplasmida</taxon>
        <taxon>Babesiidae</taxon>
        <taxon>Babesia</taxon>
    </lineage>
</organism>
<dbReference type="AlphaFoldDB" id="A0AAD8LJR5"/>
<dbReference type="EMBL" id="JAVEPI010000004">
    <property type="protein sequence ID" value="KAK1442119.1"/>
    <property type="molecule type" value="Genomic_DNA"/>
</dbReference>
<proteinExistence type="predicted"/>
<evidence type="ECO:0000313" key="2">
    <source>
        <dbReference type="Proteomes" id="UP001230268"/>
    </source>
</evidence>
<keyword evidence="2" id="KW-1185">Reference proteome</keyword>
<reference evidence="1" key="1">
    <citation type="submission" date="2023-08" db="EMBL/GenBank/DDBJ databases">
        <title>Draft sequence of the Babesia gibsoni genome.</title>
        <authorList>
            <person name="Yamagishi J.Y."/>
            <person name="Xuan X.X."/>
        </authorList>
    </citation>
    <scope>NUCLEOTIDE SEQUENCE</scope>
    <source>
        <strain evidence="1">Azabu</strain>
    </source>
</reference>
<evidence type="ECO:0000313" key="1">
    <source>
        <dbReference type="EMBL" id="KAK1442119.1"/>
    </source>
</evidence>
<dbReference type="Proteomes" id="UP001230268">
    <property type="component" value="Unassembled WGS sequence"/>
</dbReference>
<protein>
    <submittedName>
        <fullName evidence="1">Uncharacterized protein</fullName>
    </submittedName>
</protein>
<sequence length="214" mass="24337">MYRDALKVAETVAHGYSRYLLTALEVRSPSAPAIAHMDPCYTLKPISMHYSVVLSPYLVQPVHHSMAMDVTVAMPRPPTVSFHETASQTPLSHIRLPAPCTDADTRPIGEEGNRLHQPMVMPTTSKPIENALEDVATRNSYVYQIGSTYLFNKIRTDTKNRKRAFAKRGYFRQTHAVLRKENRMKYAYALQGIDYEMLENLKIGEILNISDLKR</sequence>